<dbReference type="SMART" id="SM00895">
    <property type="entry name" value="FCD"/>
    <property type="match status" value="1"/>
</dbReference>
<comment type="caution">
    <text evidence="6">The sequence shown here is derived from an EMBL/GenBank/DDBJ whole genome shotgun (WGS) entry which is preliminary data.</text>
</comment>
<protein>
    <submittedName>
        <fullName evidence="6">GntR family transcriptional regulator</fullName>
    </submittedName>
</protein>
<proteinExistence type="predicted"/>
<keyword evidence="7" id="KW-1185">Reference proteome</keyword>
<dbReference type="EMBL" id="RIBZ01000269">
    <property type="protein sequence ID" value="RNG22272.1"/>
    <property type="molecule type" value="Genomic_DNA"/>
</dbReference>
<evidence type="ECO:0000256" key="4">
    <source>
        <dbReference type="SAM" id="MobiDB-lite"/>
    </source>
</evidence>
<dbReference type="GO" id="GO:0003677">
    <property type="term" value="F:DNA binding"/>
    <property type="evidence" value="ECO:0007669"/>
    <property type="project" value="UniProtKB-KW"/>
</dbReference>
<dbReference type="InterPro" id="IPR008920">
    <property type="entry name" value="TF_FadR/GntR_C"/>
</dbReference>
<dbReference type="Pfam" id="PF07729">
    <property type="entry name" value="FCD"/>
    <property type="match status" value="1"/>
</dbReference>
<dbReference type="Gene3D" id="1.20.120.530">
    <property type="entry name" value="GntR ligand-binding domain-like"/>
    <property type="match status" value="1"/>
</dbReference>
<organism evidence="6 7">
    <name type="scientific">Streptomyces botrytidirepellens</name>
    <dbReference type="NCBI Taxonomy" id="2486417"/>
    <lineage>
        <taxon>Bacteria</taxon>
        <taxon>Bacillati</taxon>
        <taxon>Actinomycetota</taxon>
        <taxon>Actinomycetes</taxon>
        <taxon>Kitasatosporales</taxon>
        <taxon>Streptomycetaceae</taxon>
        <taxon>Streptomyces</taxon>
    </lineage>
</organism>
<keyword evidence="1" id="KW-0805">Transcription regulation</keyword>
<feature type="domain" description="HTH gntR-type" evidence="5">
    <location>
        <begin position="94"/>
        <end position="161"/>
    </location>
</feature>
<dbReference type="PROSITE" id="PS50949">
    <property type="entry name" value="HTH_GNTR"/>
    <property type="match status" value="1"/>
</dbReference>
<evidence type="ECO:0000313" key="7">
    <source>
        <dbReference type="Proteomes" id="UP000275401"/>
    </source>
</evidence>
<dbReference type="SUPFAM" id="SSF46785">
    <property type="entry name" value="Winged helix' DNA-binding domain"/>
    <property type="match status" value="1"/>
</dbReference>
<dbReference type="SUPFAM" id="SSF48008">
    <property type="entry name" value="GntR ligand-binding domain-like"/>
    <property type="match status" value="1"/>
</dbReference>
<evidence type="ECO:0000256" key="1">
    <source>
        <dbReference type="ARBA" id="ARBA00023015"/>
    </source>
</evidence>
<sequence length="303" mass="34631">MRRPFRRVMRLTRRLRSSAVHDHCFSPERPAEEPDISEILSECSLSMLLSWIAVKDVIFFSSAGAVGSSGGRRDTPVSSRDKGVSMGAARDMRLSLTERTHALLKEDILKARRRPESLLIEQELAEEYGVSKTPIREALRLLAHEGWIMVLPRKGYLVRPLRFEDVREVFALRQMIEPTLVVEAAKRSTPEQLDALERHIDDQEAATDTEAALNAATAFHVDIATLSGNRRAERMMVNLGDEVRRMHYLVPSLRNRLTEEAEIKDHRDLVAAMRRLDIEQAYEIMDRHSQESLRQKLQGLTTI</sequence>
<dbReference type="InterPro" id="IPR000524">
    <property type="entry name" value="Tscrpt_reg_HTH_GntR"/>
</dbReference>
<evidence type="ECO:0000259" key="5">
    <source>
        <dbReference type="PROSITE" id="PS50949"/>
    </source>
</evidence>
<dbReference type="Pfam" id="PF00392">
    <property type="entry name" value="GntR"/>
    <property type="match status" value="1"/>
</dbReference>
<dbReference type="PRINTS" id="PR00035">
    <property type="entry name" value="HTHGNTR"/>
</dbReference>
<dbReference type="InterPro" id="IPR036390">
    <property type="entry name" value="WH_DNA-bd_sf"/>
</dbReference>
<dbReference type="AlphaFoldDB" id="A0A3M8VWL3"/>
<dbReference type="InterPro" id="IPR011711">
    <property type="entry name" value="GntR_C"/>
</dbReference>
<keyword evidence="2" id="KW-0238">DNA-binding</keyword>
<keyword evidence="3" id="KW-0804">Transcription</keyword>
<dbReference type="SMART" id="SM00345">
    <property type="entry name" value="HTH_GNTR"/>
    <property type="match status" value="1"/>
</dbReference>
<dbReference type="CDD" id="cd07377">
    <property type="entry name" value="WHTH_GntR"/>
    <property type="match status" value="1"/>
</dbReference>
<dbReference type="InterPro" id="IPR036388">
    <property type="entry name" value="WH-like_DNA-bd_sf"/>
</dbReference>
<gene>
    <name evidence="6" type="ORF">EEJ42_21230</name>
</gene>
<evidence type="ECO:0000313" key="6">
    <source>
        <dbReference type="EMBL" id="RNG22272.1"/>
    </source>
</evidence>
<evidence type="ECO:0000256" key="2">
    <source>
        <dbReference type="ARBA" id="ARBA00023125"/>
    </source>
</evidence>
<dbReference type="Gene3D" id="1.10.10.10">
    <property type="entry name" value="Winged helix-like DNA-binding domain superfamily/Winged helix DNA-binding domain"/>
    <property type="match status" value="1"/>
</dbReference>
<feature type="region of interest" description="Disordered" evidence="4">
    <location>
        <begin position="66"/>
        <end position="86"/>
    </location>
</feature>
<feature type="compositionally biased region" description="Basic and acidic residues" evidence="4">
    <location>
        <begin position="71"/>
        <end position="83"/>
    </location>
</feature>
<dbReference type="Proteomes" id="UP000275401">
    <property type="component" value="Unassembled WGS sequence"/>
</dbReference>
<dbReference type="GO" id="GO:0003700">
    <property type="term" value="F:DNA-binding transcription factor activity"/>
    <property type="evidence" value="ECO:0007669"/>
    <property type="project" value="InterPro"/>
</dbReference>
<dbReference type="PANTHER" id="PTHR43537:SF5">
    <property type="entry name" value="UXU OPERON TRANSCRIPTIONAL REGULATOR"/>
    <property type="match status" value="1"/>
</dbReference>
<dbReference type="PANTHER" id="PTHR43537">
    <property type="entry name" value="TRANSCRIPTIONAL REGULATOR, GNTR FAMILY"/>
    <property type="match status" value="1"/>
</dbReference>
<name>A0A3M8VWL3_9ACTN</name>
<reference evidence="6 7" key="1">
    <citation type="submission" date="2018-11" db="EMBL/GenBank/DDBJ databases">
        <title>The Potential of Streptomyces as Biocontrol Agents against the Tomato grey mould, Botrytis cinerea (Gray mold) Frontiers in Microbiology.</title>
        <authorList>
            <person name="Li D."/>
        </authorList>
    </citation>
    <scope>NUCLEOTIDE SEQUENCE [LARGE SCALE GENOMIC DNA]</scope>
    <source>
        <strain evidence="6 7">NEAU-LD23</strain>
    </source>
</reference>
<accession>A0A3M8VWL3</accession>
<evidence type="ECO:0000256" key="3">
    <source>
        <dbReference type="ARBA" id="ARBA00023163"/>
    </source>
</evidence>